<dbReference type="EC" id="6.3.5.11" evidence="7"/>
<dbReference type="InterPro" id="IPR004484">
    <property type="entry name" value="CbiA/CobB_synth"/>
</dbReference>
<dbReference type="PANTHER" id="PTHR43873:SF1">
    <property type="entry name" value="COBYRINATE A,C-DIAMIDE SYNTHASE"/>
    <property type="match status" value="1"/>
</dbReference>
<dbReference type="CDD" id="cd03130">
    <property type="entry name" value="GATase1_CobB"/>
    <property type="match status" value="1"/>
</dbReference>
<keyword evidence="11" id="KW-1185">Reference proteome</keyword>
<dbReference type="InterPro" id="IPR002586">
    <property type="entry name" value="CobQ/CobB/MinD/ParA_Nub-bd_dom"/>
</dbReference>
<accession>W6N821</accession>
<dbReference type="Gene3D" id="3.40.50.300">
    <property type="entry name" value="P-loop containing nucleotide triphosphate hydrolases"/>
    <property type="match status" value="1"/>
</dbReference>
<name>W6N821_CLOTY</name>
<dbReference type="CDD" id="cd05388">
    <property type="entry name" value="CobB_N"/>
    <property type="match status" value="1"/>
</dbReference>
<dbReference type="GO" id="GO:0042242">
    <property type="term" value="F:cobyrinic acid a,c-diamide synthase activity"/>
    <property type="evidence" value="ECO:0007669"/>
    <property type="project" value="UniProtKB-UniRule"/>
</dbReference>
<dbReference type="InterPro" id="IPR011698">
    <property type="entry name" value="GATase_3"/>
</dbReference>
<evidence type="ECO:0000256" key="6">
    <source>
        <dbReference type="ARBA" id="ARBA00022962"/>
    </source>
</evidence>
<proteinExistence type="inferred from homology"/>
<dbReference type="Pfam" id="PF07685">
    <property type="entry name" value="GATase_3"/>
    <property type="match status" value="1"/>
</dbReference>
<comment type="function">
    <text evidence="7">Catalyzes the ATP-dependent amidation of the two carboxylate groups at positions a and c of cobyrinate, using either L-glutamine or ammonia as the nitrogen source.</text>
</comment>
<dbReference type="AlphaFoldDB" id="W6N821"/>
<keyword evidence="2 7" id="KW-0436">Ligase</keyword>
<gene>
    <name evidence="7" type="primary">cbiA</name>
    <name evidence="10" type="ORF">CTDIVETGP_1619</name>
</gene>
<dbReference type="GO" id="GO:0009236">
    <property type="term" value="P:cobalamin biosynthetic process"/>
    <property type="evidence" value="ECO:0007669"/>
    <property type="project" value="UniProtKB-UniRule"/>
</dbReference>
<dbReference type="Pfam" id="PF01656">
    <property type="entry name" value="CbiA"/>
    <property type="match status" value="1"/>
</dbReference>
<keyword evidence="3 7" id="KW-0547">Nucleotide-binding</keyword>
<evidence type="ECO:0000313" key="10">
    <source>
        <dbReference type="EMBL" id="CDL91549.1"/>
    </source>
</evidence>
<comment type="miscellaneous">
    <text evidence="7">The a and c carboxylates of cobyrinate are activated for nucleophilic attack via formation of a phosphorylated intermediate by ATP. CbiA catalyzes first the amidation of the c-carboxylate, and then that of the a-carboxylate.</text>
</comment>
<comment type="catalytic activity">
    <reaction evidence="7">
        <text>cob(II)yrinate + 2 L-glutamine + 2 ATP + 2 H2O = cob(II)yrinate a,c diamide + 2 L-glutamate + 2 ADP + 2 phosphate + 2 H(+)</text>
        <dbReference type="Rhea" id="RHEA:26289"/>
        <dbReference type="ChEBI" id="CHEBI:15377"/>
        <dbReference type="ChEBI" id="CHEBI:15378"/>
        <dbReference type="ChEBI" id="CHEBI:29985"/>
        <dbReference type="ChEBI" id="CHEBI:30616"/>
        <dbReference type="ChEBI" id="CHEBI:43474"/>
        <dbReference type="ChEBI" id="CHEBI:58359"/>
        <dbReference type="ChEBI" id="CHEBI:58537"/>
        <dbReference type="ChEBI" id="CHEBI:58894"/>
        <dbReference type="ChEBI" id="CHEBI:456216"/>
        <dbReference type="EC" id="6.3.5.11"/>
    </reaction>
</comment>
<dbReference type="PROSITE" id="PS51274">
    <property type="entry name" value="GATASE_COBBQ"/>
    <property type="match status" value="1"/>
</dbReference>
<feature type="active site" description="Nucleophile" evidence="7">
    <location>
        <position position="320"/>
    </location>
</feature>
<evidence type="ECO:0000256" key="5">
    <source>
        <dbReference type="ARBA" id="ARBA00022842"/>
    </source>
</evidence>
<keyword evidence="4 7" id="KW-0067">ATP-binding</keyword>
<feature type="domain" description="CobQ/CobB/MinD/ParA nucleotide binding" evidence="8">
    <location>
        <begin position="4"/>
        <end position="183"/>
    </location>
</feature>
<dbReference type="HAMAP" id="MF_00027">
    <property type="entry name" value="CobB_CbiA"/>
    <property type="match status" value="1"/>
</dbReference>
<evidence type="ECO:0000256" key="1">
    <source>
        <dbReference type="ARBA" id="ARBA00001946"/>
    </source>
</evidence>
<evidence type="ECO:0000259" key="8">
    <source>
        <dbReference type="Pfam" id="PF01656"/>
    </source>
</evidence>
<comment type="cofactor">
    <cofactor evidence="1 7">
        <name>Mg(2+)</name>
        <dbReference type="ChEBI" id="CHEBI:18420"/>
    </cofactor>
</comment>
<dbReference type="SUPFAM" id="SSF52317">
    <property type="entry name" value="Class I glutamine amidotransferase-like"/>
    <property type="match status" value="1"/>
</dbReference>
<evidence type="ECO:0000313" key="11">
    <source>
        <dbReference type="Proteomes" id="UP000019482"/>
    </source>
</evidence>
<reference evidence="10 11" key="1">
    <citation type="journal article" date="2015" name="Genome Announc.">
        <title>Draft Genome Sequence of Clostridium tyrobutyricum Strain DIVETGP, Isolated from Cow's Milk for Grana Padano Production.</title>
        <authorList>
            <person name="Soggiu A."/>
            <person name="Piras C."/>
            <person name="Gaiarsa S."/>
            <person name="Sassera D."/>
            <person name="Roncada P."/>
            <person name="Bendixen E."/>
            <person name="Brasca M."/>
            <person name="Bonizzi L."/>
        </authorList>
    </citation>
    <scope>NUCLEOTIDE SEQUENCE [LARGE SCALE GENOMIC DNA]</scope>
    <source>
        <strain evidence="10 11">DIVETGP</strain>
    </source>
</reference>
<feature type="site" description="Increases nucleophilicity of active site Cys" evidence="7">
    <location>
        <position position="425"/>
    </location>
</feature>
<organism evidence="10 11">
    <name type="scientific">Clostridium tyrobutyricum DIVETGP</name>
    <dbReference type="NCBI Taxonomy" id="1408889"/>
    <lineage>
        <taxon>Bacteria</taxon>
        <taxon>Bacillati</taxon>
        <taxon>Bacillota</taxon>
        <taxon>Clostridia</taxon>
        <taxon>Eubacteriales</taxon>
        <taxon>Clostridiaceae</taxon>
        <taxon>Clostridium</taxon>
    </lineage>
</organism>
<dbReference type="InterPro" id="IPR027417">
    <property type="entry name" value="P-loop_NTPase"/>
</dbReference>
<dbReference type="Gene3D" id="3.40.50.880">
    <property type="match status" value="1"/>
</dbReference>
<evidence type="ECO:0000256" key="2">
    <source>
        <dbReference type="ARBA" id="ARBA00022598"/>
    </source>
</evidence>
<keyword evidence="6 7" id="KW-0315">Glutamine amidotransferase</keyword>
<evidence type="ECO:0000259" key="9">
    <source>
        <dbReference type="Pfam" id="PF07685"/>
    </source>
</evidence>
<dbReference type="NCBIfam" id="NF002204">
    <property type="entry name" value="PRK01077.1"/>
    <property type="match status" value="1"/>
</dbReference>
<feature type="domain" description="CobB/CobQ-like glutamine amidotransferase" evidence="9">
    <location>
        <begin position="238"/>
        <end position="430"/>
    </location>
</feature>
<dbReference type="UniPathway" id="UPA00148">
    <property type="reaction ID" value="UER00231"/>
</dbReference>
<dbReference type="EMBL" id="CBXI010000024">
    <property type="protein sequence ID" value="CDL91549.1"/>
    <property type="molecule type" value="Genomic_DNA"/>
</dbReference>
<dbReference type="GO" id="GO:0005524">
    <property type="term" value="F:ATP binding"/>
    <property type="evidence" value="ECO:0007669"/>
    <property type="project" value="UniProtKB-UniRule"/>
</dbReference>
<dbReference type="OrthoDB" id="9764035at2"/>
<comment type="domain">
    <text evidence="7">Comprises of two domains. The C-terminal domain contains the binding site for glutamine and catalyzes the hydrolysis of this substrate to glutamate and ammonia. The N-terminal domain is anticipated to bind ATP and cobyrinate and catalyzes the ultimate synthesis of the diamide product. The ammonia produced via the glutaminase domain is probably translocated to the adjacent domain via a molecular tunnel, where it reacts with an activated intermediate.</text>
</comment>
<evidence type="ECO:0000256" key="3">
    <source>
        <dbReference type="ARBA" id="ARBA00022741"/>
    </source>
</evidence>
<comment type="pathway">
    <text evidence="7">Cofactor biosynthesis; adenosylcobalamin biosynthesis; cob(II)yrinate a,c-diamide from sirohydrochlorin (anaerobic route): step 10/10.</text>
</comment>
<protein>
    <recommendedName>
        <fullName evidence="7">Cobyrinate a,c-diamide synthase</fullName>
        <ecNumber evidence="7">6.3.5.11</ecNumber>
    </recommendedName>
    <alternativeName>
        <fullName evidence="7">Cobyrinic acid a,c-diamide synthetase</fullName>
    </alternativeName>
</protein>
<comment type="similarity">
    <text evidence="7">Belongs to the CobB/CbiA family.</text>
</comment>
<evidence type="ECO:0000256" key="7">
    <source>
        <dbReference type="HAMAP-Rule" id="MF_00027"/>
    </source>
</evidence>
<sequence>MKSIIISSDSSGSGKTTVTIGIMKALTERGFTVQGYKVGPDYIDTAFHEKITRIPSRNLDIFLMGEEGVRASYSRGNGDIGIVEGVMGLYDGKGIGTKYSTAHVSKLLNLPVILVMNPKGKSTTICAEINGMIDFESVNIVGVILNNVSKSYYNLIKAAINKNCNVEVFGFIPKDNRVSLKSRHLGLIQSSEVTDLDSRVDILGKLIVENIDIDRMLEYFKETQDYEDRFHLKSKDMKIAVAYDEAFSFYYKENLELLNELGEIIFFSPIHDEKLPENIDFLYLGGGYPEVFIEVLSKNKTMIWDIREKLNSGLRCYAECGGLMYLMDEIQNVKGDKSFDMVGFFKGKVFMSDKLHNFGYSSVEVVKYNQLLKSGIKINCHEFHKSYIRSMENRVYEVTKKMYDGSEKKWECGYYKNNTLAAYAHVHFFGNMDFIKDIVNYNSGGKL</sequence>
<evidence type="ECO:0000256" key="4">
    <source>
        <dbReference type="ARBA" id="ARBA00022840"/>
    </source>
</evidence>
<dbReference type="InterPro" id="IPR029062">
    <property type="entry name" value="Class_I_gatase-like"/>
</dbReference>
<comment type="caution">
    <text evidence="10">The sequence shown here is derived from an EMBL/GenBank/DDBJ whole genome shotgun (WGS) entry which is preliminary data.</text>
</comment>
<keyword evidence="7" id="KW-0169">Cobalamin biosynthesis</keyword>
<dbReference type="RefSeq" id="WP_017752769.1">
    <property type="nucleotide sequence ID" value="NZ_CBXI010000024.1"/>
</dbReference>
<dbReference type="PANTHER" id="PTHR43873">
    <property type="entry name" value="COBYRINATE A,C-DIAMIDE SYNTHASE"/>
    <property type="match status" value="1"/>
</dbReference>
<keyword evidence="5 7" id="KW-0460">Magnesium</keyword>
<dbReference type="NCBIfam" id="TIGR00379">
    <property type="entry name" value="cobB"/>
    <property type="match status" value="1"/>
</dbReference>
<dbReference type="SUPFAM" id="SSF52540">
    <property type="entry name" value="P-loop containing nucleoside triphosphate hydrolases"/>
    <property type="match status" value="1"/>
</dbReference>
<dbReference type="Proteomes" id="UP000019482">
    <property type="component" value="Unassembled WGS sequence"/>
</dbReference>
<dbReference type="GeneID" id="29419600"/>